<organism evidence="14">
    <name type="scientific">Tanacetum cinerariifolium</name>
    <name type="common">Dalmatian daisy</name>
    <name type="synonym">Chrysanthemum cinerariifolium</name>
    <dbReference type="NCBI Taxonomy" id="118510"/>
    <lineage>
        <taxon>Eukaryota</taxon>
        <taxon>Viridiplantae</taxon>
        <taxon>Streptophyta</taxon>
        <taxon>Embryophyta</taxon>
        <taxon>Tracheophyta</taxon>
        <taxon>Spermatophyta</taxon>
        <taxon>Magnoliopsida</taxon>
        <taxon>eudicotyledons</taxon>
        <taxon>Gunneridae</taxon>
        <taxon>Pentapetalae</taxon>
        <taxon>asterids</taxon>
        <taxon>campanulids</taxon>
        <taxon>Asterales</taxon>
        <taxon>Asteraceae</taxon>
        <taxon>Asteroideae</taxon>
        <taxon>Anthemideae</taxon>
        <taxon>Anthemidinae</taxon>
        <taxon>Tanacetum</taxon>
    </lineage>
</organism>
<feature type="coiled-coil region" evidence="11">
    <location>
        <begin position="1354"/>
        <end position="1381"/>
    </location>
</feature>
<feature type="compositionally biased region" description="Polar residues" evidence="12">
    <location>
        <begin position="355"/>
        <end position="383"/>
    </location>
</feature>
<feature type="compositionally biased region" description="Pro residues" evidence="12">
    <location>
        <begin position="1476"/>
        <end position="1491"/>
    </location>
</feature>
<keyword evidence="8" id="KW-0548">Nucleotidyltransferase</keyword>
<proteinExistence type="predicted"/>
<dbReference type="InterPro" id="IPR039537">
    <property type="entry name" value="Retrotran_Ty1/copia-like"/>
</dbReference>
<dbReference type="GO" id="GO:0015074">
    <property type="term" value="P:DNA integration"/>
    <property type="evidence" value="ECO:0007669"/>
    <property type="project" value="UniProtKB-KW"/>
</dbReference>
<feature type="region of interest" description="Disordered" evidence="12">
    <location>
        <begin position="355"/>
        <end position="429"/>
    </location>
</feature>
<dbReference type="GO" id="GO:0003964">
    <property type="term" value="F:RNA-directed DNA polymerase activity"/>
    <property type="evidence" value="ECO:0007669"/>
    <property type="project" value="UniProtKB-KW"/>
</dbReference>
<accession>A0A6L2M9C0</accession>
<dbReference type="GO" id="GO:0003887">
    <property type="term" value="F:DNA-directed DNA polymerase activity"/>
    <property type="evidence" value="ECO:0007669"/>
    <property type="project" value="UniProtKB-KW"/>
</dbReference>
<keyword evidence="8" id="KW-0239">DNA-directed DNA polymerase</keyword>
<evidence type="ECO:0000256" key="6">
    <source>
        <dbReference type="ARBA" id="ARBA00022908"/>
    </source>
</evidence>
<feature type="compositionally biased region" description="Polar residues" evidence="12">
    <location>
        <begin position="409"/>
        <end position="424"/>
    </location>
</feature>
<evidence type="ECO:0000259" key="13">
    <source>
        <dbReference type="PROSITE" id="PS50994"/>
    </source>
</evidence>
<evidence type="ECO:0000256" key="5">
    <source>
        <dbReference type="ARBA" id="ARBA00022842"/>
    </source>
</evidence>
<keyword evidence="6" id="KW-0229">DNA integration</keyword>
<dbReference type="Gene3D" id="3.30.420.10">
    <property type="entry name" value="Ribonuclease H-like superfamily/Ribonuclease H"/>
    <property type="match status" value="1"/>
</dbReference>
<sequence>TILLGHLEDIYAAVDSCETAQEIWLRVQQMMKGSDIGIQEKKAKKLDEIERKNLLIANDNLITECLSKEVFSVATNSELNVARFTKMHVAHTSVETRCLELEAELSNLRDKSHNDNHNELVKHFSNLEDNVIKKLQKQISHSQETPSEAGRTLKVRAVDSQITQLTENVTVLQAQNDLFRAKNDKIKHYKELYDSIKITHAKHIEQVTALTTTNVNLKAQILNSVNSVSKDPIKPKVLAPGKYAIDVEPIVPHLRNNRESHLDYLRHLKESVETICDIVEEAKFVRPLDSSIVSACRYTKHSQELLEYAIVTCPQDSHQRDKKHAHALLISKKQVTFADQCDKSNNNTHKHVVKLNTQTTNVPVPPSTGVNSCTDASRSPPRSNTKKNRISPAKGVNKLQVEEQHRTNKSPLRTSNRVDSSSRPKCTAEAGTTACYTQNRSLIHTRHNKTPYELVHNKKPDLTFFRVLVLFVIPQMTAKILENFNQQLILEYSLVMHQAGKVSLAQAIQAPVNLAGTPSSTTIDQDAPSLSISPSSSALQSHQGVAAESTFMENNLVALVNNNPFINVFAPEPSSGASSSGDESFAPVAHIEAIRIFIANAASKNMTIDQKGRINHLSDGCQDSIPEWRVERRSIYYGFDFNKIPLYCDNRSAIALRCNNVQQSRFKHIDIRHYFIREQVEKGVVELYFVKTDFQLADIFTKALPRQRFEFILSRLDTMVDVNVNAPADQAPTMEPPTRTDDQILPHIRWVPIGKSNCYLDVEKSQSNLIYKIAVDILKHTNFFIASTASSTIPSIYIQQFWDTVRYDKTAGCYKCQLDEQLFDLTKDTLRDALQITSVNNNKAFSSLLSSDALINFVNELGYPKLVRNLSNVVTNDMFQPWRELTTIINLCLTGKTSGFERLRAPVLQILLDVVNRAHLDYAERICEEFTQSIHTFIEDKKNLARHTHGKRKATLIRKHKFHSRPDSPLHLPNEEPVLGYLKFSAKGTKREVFGMPILGNLITTDTQGKSYYQKYLAKVAKHQRYLAGEIGSDPDSPAPKPTKITKKSKPTMPRADPRPPVLKPASSQQPKPKPAPAKTQGKKRLVSKRHKPISSLRSVDESVAEGIPEKEPRVDDEEADKALEESLNSIYDVPRGPLPSVTPKKMSPADQYIFQRRTSTPTGSSGHDESSSLYAKLGLMDCEVESNKDMLGIDTGVQDVSTQPHLEQMDEGFTTTAYPKVQENLKLTIEEQVILEELASSTGTLSSLQHLTKDLSFGDLFFNDKPSKADNEKTTAETKPESMVSVTIQLDTSVIPPMTTPVVDLTLRPESPNVHRSLQVMATETTTNTTTTIHPPPSQPQQSTTDSVLMKCIDELEHIMMNLIQENKHLENRLDSHGARLYTLENLDIPQRVSKAVDEIVTDAVDWAIKAPLLNRFKDLPEADMKEIRHQRMWETNSYKTHEDHMMLYEALEKSMNHDHSEELVKDLTEAKTPPRSPPHQPPPPSPPAGPSGASGSPRASGYLQVLPPPPPPPSTNQEGQSQGSVAPSSSKIVASAEYQAWTTTDTRLMSSVSLTSADLQIDDDMAPDAQVQSLDDEDIKNAHIPKVNLRQDWWKPLEEERPATPEPAWSISSSNYQMEECHKLLTNSLDESILRHNVSKPLPLGGPPGQVTIHSDFLFNKDLEYLRYGSKCSRPALSISKMKAAYYPDVGLEQMVPDHMWIEEECKHTSEGDRRAVRTHMRILSVVRTEVFFMYGSPEPPTTQRQEDSHYCSQLIDQTLGYPTTLDIEKVAVCSSLRSLKPKRTIKSRAKRSSKIISLGHYSIMLASSYTVKSKTDIKSPTHYLYGHNMSLGKVEWNSTCKERIIMILNFVENGPMVWPNVTLKDGTTIRPETYEELSELEKLHNTYDLKATNIVLQGLPSDVFALVNHHKGAKEIWDRFKLLMQGTSLTKQERECTLYDEFDKFTHVKGETMYTYYLSFTQLINDMNTINMTMQTVQVNTKFLNSLPCELGKFVTDVKLARDLHTSSFDQLYRYLEQHEIHANENRIMRERYPNPLALVSNYHQPPSKFNNYQTQYNPPQYQHHFSPPTHQYLEESQQASAPNTDISAQQKYLIMLMFEQISDHATSWDSTNKENKMVNESLTADLDRYRERFKILVQRNNVDLSTRESAHEVRHVFDNEKSLILAEESQLKMIKKQKDPEMAKRKVNCNPINYAKLNKLSKDFGKHFVPQQELSAKQMFWLPSSDKNSEKPSTSNSHVKINVPSELPKVNMAKDTIIITLKEKVKALKEIEHLKKVYKEQFDSIKKTHVFAKEHTDSLIDQIKSKSFENDDLKAQLQEKGFANAALKNELRKLKGKKVVDTAISKPKATTIAPGMFKIATKPLAPKLFKNKDAHIDYIQHSREHADILQEIVKDARALSPLDCNLDYACKLITVTPMNKDSKVRPADPITSLKHSAKLVAFTPRNKNKQVYITQVPGSKESKPPLLHSTGVICSTSASDSKPLDNTKKYKISQPPSRNKTNKVEDQPKGVKTRKNKKDRVYQIKIHADVMQSVLNTNSKSLFTPTKVVPLKENNDVSCVTHIPGIKHMTGNHSQLTNFIDKFLGIVKFGNDQIVKIMGYGDYQIGNVTILRVYYIEGLGHNLFFVVQFCDLDLEVAFCKHTCFVHNLGGVDLISRSREIDLYTLTVSDMMKPSLICLLSKASKTKSWLWHRSLSHLNLSTINQLAKQGLVRGLPNMKFKKDHPCSTCSLGKIKKQSFKPKSDDTNQEKLYLLHMDLCGLMRVQSINDRKYILVIVDDYSRFTWVKFLSSKDEVPEFIIKFFKMIQVRLNATVRRICTDNGTEFNGVVKRLNWTLVKATRTMLIYVNAPLFMWAEAVATACYTQNRSIICKRHEKTPYELLHDKKPDPSYLYVFGALCYLKNESEDLGKMNARENIGIFVGYAPAKKAYRIYNKRTRRIMETIHVDFDELITLAPDQSSSGSELHEITPVTHDAGLVPKHPSSAPFVPPTKTEWDTLLQPLFDEYSRTQPNVDAPDTEVTAPVLVVSTKIPSSTSVDQDAPLPSTFQTSQVSPSHVNSTSVEEADHDIEVAHMGDNPEKHHPIDNVIGNPSRQVSTRHQLQDEAVFCYFDAFLSFVEPKTYKEALEESCWIEAMQEELHELERDELGGLKNKARLVARGYRQKEGIDFEESFAPVARLEAVRIFIAFAAYMNMILFEMDVKIVFLNGVIRKEVYVSQLDLCESFFDVMSSKFKMSMMEKLSFFLGLQISQSPRGIFLNQSKYALESLKKYGMETSENVDTPMVEKSKLDEDPKGKAVDPTRYREMIGTLMYLTSSMWYLKDSSIALTAFADADHTGCQDTRRSTSGILVHNSEGQDSESYEFMLANKRCVVDAEVFRKVLDIYPRNEGEEFIKVQNDEDTLTFLLDLGYKGPLHKYINMFVDHMYQPWRTLAACINKCLCGKTEDISYQVDHKKEKKSRHDGTISRLKYVRIGEDNQEYRLSIPETMSNVDIVKSESYQRKKTSRRRVAENKSTISAADNIVPDPDLTLELALEEQEAADIMKALKESRITSKRQPGTGGSDEGTGMIPGVLDESTGSDEESKRSDKDADAEKDNEETESNSEDIYKYKIKVRKDADEEMKDADNVESKNKEKEEMTDAAKVDAKKTVSSDYGAELQGRKDDDNATTKVVSATEPTVFDDEEVTMTMAQTLIKIKAKKARHFDEQMAKWLKYQSLKRKPIFIAQAKKNMIIYLKNMVGYKMEHFRGMTYDKVRPIFEREYNKVETLFKPDKDVKEPQKKTVAEETLLQESFKKPKAVKVSVSEFKVEALQVKYPLIDWEIHYEGSRSYWKIIRVGGITEAYQSFEDMLKGFDREDLDAL</sequence>
<keyword evidence="10" id="KW-0511">Multifunctional enzyme</keyword>
<name>A0A6L2M9C0_TANCI</name>
<evidence type="ECO:0000256" key="1">
    <source>
        <dbReference type="ARBA" id="ARBA00022722"/>
    </source>
</evidence>
<feature type="region of interest" description="Disordered" evidence="12">
    <location>
        <begin position="2481"/>
        <end position="2522"/>
    </location>
</feature>
<dbReference type="GO" id="GO:0003676">
    <property type="term" value="F:nucleic acid binding"/>
    <property type="evidence" value="ECO:0007669"/>
    <property type="project" value="InterPro"/>
</dbReference>
<feature type="region of interest" description="Disordered" evidence="12">
    <location>
        <begin position="1470"/>
        <end position="1532"/>
    </location>
</feature>
<dbReference type="Pfam" id="PF07727">
    <property type="entry name" value="RVT_2"/>
    <property type="match status" value="1"/>
</dbReference>
<dbReference type="Pfam" id="PF13976">
    <property type="entry name" value="gag_pre-integrs"/>
    <property type="match status" value="1"/>
</dbReference>
<feature type="region of interest" description="Disordered" evidence="12">
    <location>
        <begin position="3620"/>
        <end position="3648"/>
    </location>
</feature>
<dbReference type="GO" id="GO:0006310">
    <property type="term" value="P:DNA recombination"/>
    <property type="evidence" value="ECO:0007669"/>
    <property type="project" value="UniProtKB-KW"/>
</dbReference>
<gene>
    <name evidence="14" type="ORF">Tci_041132</name>
</gene>
<feature type="compositionally biased region" description="Basic residues" evidence="12">
    <location>
        <begin position="1081"/>
        <end position="1093"/>
    </location>
</feature>
<keyword evidence="11" id="KW-0175">Coiled coil</keyword>
<dbReference type="InterPro" id="IPR057670">
    <property type="entry name" value="SH3_retrovirus"/>
</dbReference>
<evidence type="ECO:0000256" key="3">
    <source>
        <dbReference type="ARBA" id="ARBA00022759"/>
    </source>
</evidence>
<dbReference type="InterPro" id="IPR036397">
    <property type="entry name" value="RNaseH_sf"/>
</dbReference>
<keyword evidence="1" id="KW-0540">Nuclease</keyword>
<feature type="compositionally biased region" description="Basic and acidic residues" evidence="12">
    <location>
        <begin position="3626"/>
        <end position="3648"/>
    </location>
</feature>
<feature type="non-terminal residue" evidence="14">
    <location>
        <position position="1"/>
    </location>
</feature>
<feature type="compositionally biased region" description="Basic and acidic residues" evidence="12">
    <location>
        <begin position="3584"/>
        <end position="3596"/>
    </location>
</feature>
<dbReference type="PANTHER" id="PTHR42648:SF11">
    <property type="entry name" value="TRANSPOSON TY4-P GAG-POL POLYPROTEIN"/>
    <property type="match status" value="1"/>
</dbReference>
<feature type="compositionally biased region" description="Acidic residues" evidence="12">
    <location>
        <begin position="3597"/>
        <end position="3606"/>
    </location>
</feature>
<evidence type="ECO:0000256" key="10">
    <source>
        <dbReference type="ARBA" id="ARBA00023268"/>
    </source>
</evidence>
<evidence type="ECO:0000256" key="2">
    <source>
        <dbReference type="ARBA" id="ARBA00022723"/>
    </source>
</evidence>
<dbReference type="InterPro" id="IPR001584">
    <property type="entry name" value="Integrase_cat-core"/>
</dbReference>
<dbReference type="InterPro" id="IPR012337">
    <property type="entry name" value="RNaseH-like_sf"/>
</dbReference>
<feature type="domain" description="Integrase catalytic" evidence="13">
    <location>
        <begin position="2740"/>
        <end position="2835"/>
    </location>
</feature>
<feature type="compositionally biased region" description="Polar residues" evidence="12">
    <location>
        <begin position="1517"/>
        <end position="1532"/>
    </location>
</feature>
<dbReference type="SUPFAM" id="SSF53098">
    <property type="entry name" value="Ribonuclease H-like"/>
    <property type="match status" value="1"/>
</dbReference>
<dbReference type="EMBL" id="BKCJ010005882">
    <property type="protein sequence ID" value="GEU69154.1"/>
    <property type="molecule type" value="Genomic_DNA"/>
</dbReference>
<dbReference type="Pfam" id="PF25597">
    <property type="entry name" value="SH3_retrovirus"/>
    <property type="match status" value="1"/>
</dbReference>
<keyword evidence="8" id="KW-0808">Transferase</keyword>
<dbReference type="Pfam" id="PF14223">
    <property type="entry name" value="Retrotran_gag_2"/>
    <property type="match status" value="1"/>
</dbReference>
<comment type="caution">
    <text evidence="14">The sequence shown here is derived from an EMBL/GenBank/DDBJ whole genome shotgun (WGS) entry which is preliminary data.</text>
</comment>
<evidence type="ECO:0000256" key="9">
    <source>
        <dbReference type="ARBA" id="ARBA00023172"/>
    </source>
</evidence>
<dbReference type="GO" id="GO:0046872">
    <property type="term" value="F:metal ion binding"/>
    <property type="evidence" value="ECO:0007669"/>
    <property type="project" value="UniProtKB-KW"/>
</dbReference>
<reference evidence="14" key="1">
    <citation type="journal article" date="2019" name="Sci. Rep.">
        <title>Draft genome of Tanacetum cinerariifolium, the natural source of mosquito coil.</title>
        <authorList>
            <person name="Yamashiro T."/>
            <person name="Shiraishi A."/>
            <person name="Satake H."/>
            <person name="Nakayama K."/>
        </authorList>
    </citation>
    <scope>NUCLEOTIDE SEQUENCE</scope>
</reference>
<dbReference type="GO" id="GO:0004519">
    <property type="term" value="F:endonuclease activity"/>
    <property type="evidence" value="ECO:0007669"/>
    <property type="project" value="UniProtKB-KW"/>
</dbReference>
<keyword evidence="9" id="KW-0233">DNA recombination</keyword>
<evidence type="ECO:0000256" key="7">
    <source>
        <dbReference type="ARBA" id="ARBA00022918"/>
    </source>
</evidence>
<dbReference type="CDD" id="cd09272">
    <property type="entry name" value="RNase_HI_RT_Ty1"/>
    <property type="match status" value="1"/>
</dbReference>
<feature type="region of interest" description="Disordered" evidence="12">
    <location>
        <begin position="1029"/>
        <end position="1121"/>
    </location>
</feature>
<keyword evidence="4" id="KW-0378">Hydrolase</keyword>
<feature type="region of interest" description="Disordered" evidence="12">
    <location>
        <begin position="3551"/>
        <end position="3608"/>
    </location>
</feature>
<evidence type="ECO:0000256" key="4">
    <source>
        <dbReference type="ARBA" id="ARBA00022801"/>
    </source>
</evidence>
<dbReference type="InterPro" id="IPR025724">
    <property type="entry name" value="GAG-pre-integrase_dom"/>
</dbReference>
<keyword evidence="7" id="KW-0695">RNA-directed DNA polymerase</keyword>
<dbReference type="GO" id="GO:0016787">
    <property type="term" value="F:hydrolase activity"/>
    <property type="evidence" value="ECO:0007669"/>
    <property type="project" value="UniProtKB-KW"/>
</dbReference>
<dbReference type="InterPro" id="IPR013103">
    <property type="entry name" value="RVT_2"/>
</dbReference>
<feature type="compositionally biased region" description="Polar residues" evidence="12">
    <location>
        <begin position="3048"/>
        <end position="3062"/>
    </location>
</feature>
<evidence type="ECO:0000256" key="12">
    <source>
        <dbReference type="SAM" id="MobiDB-lite"/>
    </source>
</evidence>
<dbReference type="PANTHER" id="PTHR42648">
    <property type="entry name" value="TRANSPOSASE, PUTATIVE-RELATED"/>
    <property type="match status" value="1"/>
</dbReference>
<evidence type="ECO:0000256" key="11">
    <source>
        <dbReference type="SAM" id="Coils"/>
    </source>
</evidence>
<feature type="compositionally biased region" description="Low complexity" evidence="12">
    <location>
        <begin position="1492"/>
        <end position="1503"/>
    </location>
</feature>
<evidence type="ECO:0000313" key="14">
    <source>
        <dbReference type="EMBL" id="GEU69154.1"/>
    </source>
</evidence>
<keyword evidence="5" id="KW-0460">Magnesium</keyword>
<feature type="region of interest" description="Disordered" evidence="12">
    <location>
        <begin position="3036"/>
        <end position="3062"/>
    </location>
</feature>
<evidence type="ECO:0000256" key="8">
    <source>
        <dbReference type="ARBA" id="ARBA00022932"/>
    </source>
</evidence>
<dbReference type="PROSITE" id="PS50994">
    <property type="entry name" value="INTEGRASE"/>
    <property type="match status" value="1"/>
</dbReference>
<protein>
    <recommendedName>
        <fullName evidence="13">Integrase catalytic domain-containing protein</fullName>
    </recommendedName>
</protein>
<keyword evidence="2" id="KW-0479">Metal-binding</keyword>
<keyword evidence="3" id="KW-0255">Endonuclease</keyword>